<evidence type="ECO:0000256" key="1">
    <source>
        <dbReference type="SAM" id="Phobius"/>
    </source>
</evidence>
<keyword evidence="1" id="KW-0472">Membrane</keyword>
<gene>
    <name evidence="2" type="ORF">K05K4_50840</name>
</gene>
<accession>A0A1W6UUZ6</accession>
<keyword evidence="2" id="KW-0614">Plasmid</keyword>
<sequence length="169" mass="18709">MLTSTNTRTRLQHTRKGKSKGIMLLELMVVIAILAVIAAEFVPELLDSRVSKKISDGKQEVVHIARAVQKTYSQKGEYPATIDFDNIDHHLPSNIDVKNPWDIDYAITGGGITYGSGCTTKTSRPTDLTIFKIALVLPTNSDDAVQRVKDDYDDCTAQVTGTTVFFEFE</sequence>
<name>A0A1W6UUZ6_VIBAL</name>
<dbReference type="AlphaFoldDB" id="A0A1W6UUZ6"/>
<dbReference type="EMBL" id="CP017904">
    <property type="protein sequence ID" value="ARP21786.1"/>
    <property type="molecule type" value="Genomic_DNA"/>
</dbReference>
<geneLocation type="plasmid" evidence="2">
    <name>pL289</name>
</geneLocation>
<keyword evidence="1" id="KW-0812">Transmembrane</keyword>
<dbReference type="RefSeq" id="WP_025767451.1">
    <property type="nucleotide sequence ID" value="NZ_CP017893.1"/>
</dbReference>
<evidence type="ECO:0000313" key="2">
    <source>
        <dbReference type="EMBL" id="ARP21786.1"/>
    </source>
</evidence>
<proteinExistence type="predicted"/>
<organism evidence="2">
    <name type="scientific">Vibrio alginolyticus</name>
    <dbReference type="NCBI Taxonomy" id="663"/>
    <lineage>
        <taxon>Bacteria</taxon>
        <taxon>Pseudomonadati</taxon>
        <taxon>Pseudomonadota</taxon>
        <taxon>Gammaproteobacteria</taxon>
        <taxon>Vibrionales</taxon>
        <taxon>Vibrionaceae</taxon>
        <taxon>Vibrio</taxon>
    </lineage>
</organism>
<protein>
    <recommendedName>
        <fullName evidence="3">Type II secretion system protein</fullName>
    </recommendedName>
</protein>
<evidence type="ECO:0008006" key="3">
    <source>
        <dbReference type="Google" id="ProtNLM"/>
    </source>
</evidence>
<reference evidence="2" key="1">
    <citation type="submission" date="2016-10" db="EMBL/GenBank/DDBJ databases">
        <title>The High Quality Genome of Vibrio alginolyticus K01M1.</title>
        <authorList>
            <person name="Wendling C."/>
            <person name="Chibani C.M."/>
            <person name="Hertel R."/>
            <person name="Sproer C."/>
            <person name="Bunk B."/>
            <person name="Overmann J."/>
            <person name="Roth O."/>
            <person name="Liesegang H."/>
        </authorList>
    </citation>
    <scope>NUCLEOTIDE SEQUENCE</scope>
    <source>
        <strain evidence="2">K05K4</strain>
        <plasmid evidence="2">pL289</plasmid>
    </source>
</reference>
<keyword evidence="1" id="KW-1133">Transmembrane helix</keyword>
<feature type="transmembrane region" description="Helical" evidence="1">
    <location>
        <begin position="21"/>
        <end position="42"/>
    </location>
</feature>
<dbReference type="SUPFAM" id="SSF54523">
    <property type="entry name" value="Pili subunits"/>
    <property type="match status" value="1"/>
</dbReference>
<dbReference type="Gene3D" id="3.30.700.10">
    <property type="entry name" value="Glycoprotein, Type 4 Pilin"/>
    <property type="match status" value="1"/>
</dbReference>
<dbReference type="InterPro" id="IPR045584">
    <property type="entry name" value="Pilin-like"/>
</dbReference>